<feature type="compositionally biased region" description="Low complexity" evidence="6">
    <location>
        <begin position="328"/>
        <end position="342"/>
    </location>
</feature>
<feature type="domain" description="Kinesin motor" evidence="7">
    <location>
        <begin position="1"/>
        <end position="228"/>
    </location>
</feature>
<dbReference type="SUPFAM" id="SSF52540">
    <property type="entry name" value="P-loop containing nucleoside triphosphate hydrolases"/>
    <property type="match status" value="1"/>
</dbReference>
<dbReference type="PROSITE" id="PS50067">
    <property type="entry name" value="KINESIN_MOTOR_2"/>
    <property type="match status" value="1"/>
</dbReference>
<feature type="compositionally biased region" description="Low complexity" evidence="6">
    <location>
        <begin position="1412"/>
        <end position="1421"/>
    </location>
</feature>
<feature type="region of interest" description="Disordered" evidence="6">
    <location>
        <begin position="538"/>
        <end position="557"/>
    </location>
</feature>
<keyword evidence="9" id="KW-1185">Reference proteome</keyword>
<dbReference type="PANTHER" id="PTHR21608:SF7">
    <property type="entry name" value="KINESIN-LIKE PROTEIN CG14535"/>
    <property type="match status" value="1"/>
</dbReference>
<feature type="compositionally biased region" description="Basic and acidic residues" evidence="6">
    <location>
        <begin position="1425"/>
        <end position="1449"/>
    </location>
</feature>
<proteinExistence type="inferred from homology"/>
<feature type="region of interest" description="Disordered" evidence="6">
    <location>
        <begin position="315"/>
        <end position="382"/>
    </location>
</feature>
<feature type="region of interest" description="Disordered" evidence="6">
    <location>
        <begin position="1380"/>
        <end position="1449"/>
    </location>
</feature>
<evidence type="ECO:0000256" key="1">
    <source>
        <dbReference type="ARBA" id="ARBA00004245"/>
    </source>
</evidence>
<feature type="compositionally biased region" description="Basic and acidic residues" evidence="6">
    <location>
        <begin position="697"/>
        <end position="710"/>
    </location>
</feature>
<organism evidence="8 9">
    <name type="scientific">Meganyctiphanes norvegica</name>
    <name type="common">Northern krill</name>
    <name type="synonym">Thysanopoda norvegica</name>
    <dbReference type="NCBI Taxonomy" id="48144"/>
    <lineage>
        <taxon>Eukaryota</taxon>
        <taxon>Metazoa</taxon>
        <taxon>Ecdysozoa</taxon>
        <taxon>Arthropoda</taxon>
        <taxon>Crustacea</taxon>
        <taxon>Multicrustacea</taxon>
        <taxon>Malacostraca</taxon>
        <taxon>Eumalacostraca</taxon>
        <taxon>Eucarida</taxon>
        <taxon>Euphausiacea</taxon>
        <taxon>Euphausiidae</taxon>
        <taxon>Meganyctiphanes</taxon>
    </lineage>
</organism>
<feature type="compositionally biased region" description="Low complexity" evidence="6">
    <location>
        <begin position="538"/>
        <end position="548"/>
    </location>
</feature>
<feature type="region of interest" description="Disordered" evidence="6">
    <location>
        <begin position="1258"/>
        <end position="1279"/>
    </location>
</feature>
<dbReference type="GO" id="GO:0008017">
    <property type="term" value="F:microtubule binding"/>
    <property type="evidence" value="ECO:0007669"/>
    <property type="project" value="InterPro"/>
</dbReference>
<comment type="caution">
    <text evidence="8">The sequence shown here is derived from an EMBL/GenBank/DDBJ whole genome shotgun (WGS) entry which is preliminary data.</text>
</comment>
<dbReference type="InterPro" id="IPR027640">
    <property type="entry name" value="Kinesin-like_fam"/>
</dbReference>
<gene>
    <name evidence="8" type="ORF">MNOR_LOCUS24663</name>
</gene>
<dbReference type="InterPro" id="IPR027417">
    <property type="entry name" value="P-loop_NTPase"/>
</dbReference>
<dbReference type="EMBL" id="CAXKWB010022798">
    <property type="protein sequence ID" value="CAL4124626.1"/>
    <property type="molecule type" value="Genomic_DNA"/>
</dbReference>
<feature type="compositionally biased region" description="Low complexity" evidence="6">
    <location>
        <begin position="478"/>
        <end position="492"/>
    </location>
</feature>
<feature type="compositionally biased region" description="Basic and acidic residues" evidence="6">
    <location>
        <begin position="1258"/>
        <end position="1273"/>
    </location>
</feature>
<evidence type="ECO:0000313" key="8">
    <source>
        <dbReference type="EMBL" id="CAL4124626.1"/>
    </source>
</evidence>
<dbReference type="Gene3D" id="3.40.850.10">
    <property type="entry name" value="Kinesin motor domain"/>
    <property type="match status" value="1"/>
</dbReference>
<evidence type="ECO:0000256" key="2">
    <source>
        <dbReference type="ARBA" id="ARBA00022741"/>
    </source>
</evidence>
<evidence type="ECO:0000259" key="7">
    <source>
        <dbReference type="PROSITE" id="PS50067"/>
    </source>
</evidence>
<keyword evidence="4" id="KW-0206">Cytoskeleton</keyword>
<comment type="caution">
    <text evidence="5">Lacks conserved residue(s) required for the propagation of feature annotation.</text>
</comment>
<dbReference type="GO" id="GO:0005524">
    <property type="term" value="F:ATP binding"/>
    <property type="evidence" value="ECO:0007669"/>
    <property type="project" value="UniProtKB-KW"/>
</dbReference>
<feature type="region of interest" description="Disordered" evidence="6">
    <location>
        <begin position="661"/>
        <end position="710"/>
    </location>
</feature>
<keyword evidence="3" id="KW-0067">ATP-binding</keyword>
<accession>A0AAV2RIV0</accession>
<feature type="compositionally biased region" description="Low complexity" evidence="6">
    <location>
        <begin position="237"/>
        <end position="268"/>
    </location>
</feature>
<comment type="similarity">
    <text evidence="5">Belongs to the TRAFAC class myosin-kinesin ATPase superfamily. Kinesin family.</text>
</comment>
<evidence type="ECO:0000313" key="9">
    <source>
        <dbReference type="Proteomes" id="UP001497623"/>
    </source>
</evidence>
<keyword evidence="4" id="KW-0963">Cytoplasm</keyword>
<feature type="region of interest" description="Disordered" evidence="6">
    <location>
        <begin position="232"/>
        <end position="295"/>
    </location>
</feature>
<feature type="compositionally biased region" description="Polar residues" evidence="6">
    <location>
        <begin position="1380"/>
        <end position="1404"/>
    </location>
</feature>
<evidence type="ECO:0000256" key="4">
    <source>
        <dbReference type="ARBA" id="ARBA00023212"/>
    </source>
</evidence>
<protein>
    <recommendedName>
        <fullName evidence="7">Kinesin motor domain-containing protein</fullName>
    </recommendedName>
</protein>
<dbReference type="GO" id="GO:0007018">
    <property type="term" value="P:microtubule-based movement"/>
    <property type="evidence" value="ECO:0007669"/>
    <property type="project" value="InterPro"/>
</dbReference>
<feature type="compositionally biased region" description="Polar residues" evidence="6">
    <location>
        <begin position="661"/>
        <end position="671"/>
    </location>
</feature>
<evidence type="ECO:0000256" key="3">
    <source>
        <dbReference type="ARBA" id="ARBA00022840"/>
    </source>
</evidence>
<dbReference type="PANTHER" id="PTHR21608">
    <property type="entry name" value="KINESIN-LIKE PROTEIN CG14535"/>
    <property type="match status" value="1"/>
</dbReference>
<dbReference type="InterPro" id="IPR036961">
    <property type="entry name" value="Kinesin_motor_dom_sf"/>
</dbReference>
<name>A0AAV2RIV0_MEGNR</name>
<dbReference type="GO" id="GO:0015630">
    <property type="term" value="C:microtubule cytoskeleton"/>
    <property type="evidence" value="ECO:0007669"/>
    <property type="project" value="UniProtKB-ARBA"/>
</dbReference>
<evidence type="ECO:0000256" key="5">
    <source>
        <dbReference type="PROSITE-ProRule" id="PRU00283"/>
    </source>
</evidence>
<feature type="compositionally biased region" description="Acidic residues" evidence="6">
    <location>
        <begin position="678"/>
        <end position="688"/>
    </location>
</feature>
<feature type="compositionally biased region" description="Polar residues" evidence="6">
    <location>
        <begin position="493"/>
        <end position="503"/>
    </location>
</feature>
<keyword evidence="2" id="KW-0547">Nucleotide-binding</keyword>
<comment type="subcellular location">
    <subcellularLocation>
        <location evidence="1">Cytoplasm</location>
        <location evidence="1">Cytoskeleton</location>
    </subcellularLocation>
</comment>
<evidence type="ECO:0000256" key="6">
    <source>
        <dbReference type="SAM" id="MobiDB-lite"/>
    </source>
</evidence>
<dbReference type="GO" id="GO:0003777">
    <property type="term" value="F:microtubule motor activity"/>
    <property type="evidence" value="ECO:0007669"/>
    <property type="project" value="InterPro"/>
</dbReference>
<dbReference type="Proteomes" id="UP001497623">
    <property type="component" value="Unassembled WGS sequence"/>
</dbReference>
<sequence length="1474" mass="163882">MVGGDSMPGQLGVMPTAISWLYRTIQEHKNSTGARFSVRVSAIAVDALGSSFCDLLSDYAHDSETSPGTMLRTSTDGYLAAAAELRAPRPETAAHYLDLALAQRDTLQQNDGASATLLFTLQIYQYSVEKSGKGGVVGGRSRLHLFDLGDVSGRGGGLSLSAITSVILAIFNGQKYLPNKENKLTAIFKEVLGSVTCHASMIVHISPLACHSQHTLAILQLASRVHRMRRKIRGINGSSSRCGSDGSRGRSSGGSSSAGSSSVNLSSSDQSCDTVIYIGGGGPGDSTDGEHPPVFMSHHINQQQWPLTRLRSMEQLRPHSSSPSPAYPRRTASASPTPTSRSVPNGRSHGKPRPPPRTASISNLSDGGLSPGGGFVRHQPGVSRISYDGSTKKQALSSFKPQSNLGPLVPGELNNFNYNSYNEPNYLVPVSPNENLPVCEYRQFVIKQQQIQQNQYQQTQQQQYHQQIQKNLFRQQQEHLQQQIQKQQQQDQNRNITNSSPQDNKNDENFTYKQQMEKQKMHQQQIIHQQRHLQEYLKQQMEKQSSQQRKQKSIQKEYKMPIDSKLPSDEQWIDGPRVHKSKVGNTHKLKTSKSETWIDGPCHNLPNSYGFMDDHKKTMIEHWVEVQTAQVVNNLDQEQNKTKITISTSKDSAFGHFAKTTSISKSSTMQQLPPGDESTIESDQETVSEDPPSGTSRSEESKNKWEKQPPDIIVELERKNLIPSSSQLSSESTSVIQYEVTPNLMCKLDTSGTSTATDSHCSPDEASCMDEPSIDDICSQCVVLAEECEELSSLLSIEEEDCKAQVQQGLATVLEEPELEDMQFSMRDFEEESFEEIFRNEFKCDDIPFEEQLSKDYKNIGVPYAPKPQFDQCYQDNRDFSVQVSQANLLEVVKSSSVLTESAGASASDEHPLRILSDENLACVSQLTESYSQMGEPGDVDDDDDDSQPFSTFEVTDYGRVCEDLSSALKSEEGNKNLHELAKIHHLYKILARQSPRVGANSKLYAATLSDLLGNNIGQFSLQKQSLEDDGICSEPIQYENKMCNTCNKKQLPHGDSVLRLDSEFISKSQWLNRVNNSDTASDKCFGTDDLDFPEDHCTCDAQSDLVPYMPTSFHSISSLKDQVDVTENQKSTTEELHLSKEYLNSVDNCEQVPSQVQSTSNFIKDEEGNLIFIHSNLKENKIDSKDKKLNDIENDGISVNSEDSDYMSNRSKLSKFLCVTGFRSKSKSPYKLAKQNSNKEEETNKFISKIKESKVSIQLKSRESSKSPDHNSKNLILSPSRAISRSAVSKSSGIGSRIRWGKSARVGATKKSSSESQISSQYIRDIINTSKTSTSDEFYSENDNCLGNTSQRLGSLEEQNSWQERIQAPPIESSCQINKQQTLKAGTSSSLVTNTSLGSSGYESITRDSDGSSFSSSQSSEIDDEHRKEMQTHSHELHVKDKLQTPKIGHIESRVSFEVPEDSWISGHKSNWT</sequence>
<feature type="region of interest" description="Disordered" evidence="6">
    <location>
        <begin position="478"/>
        <end position="508"/>
    </location>
</feature>
<reference evidence="8 9" key="1">
    <citation type="submission" date="2024-05" db="EMBL/GenBank/DDBJ databases">
        <authorList>
            <person name="Wallberg A."/>
        </authorList>
    </citation>
    <scope>NUCLEOTIDE SEQUENCE [LARGE SCALE GENOMIC DNA]</scope>
</reference>
<dbReference type="InterPro" id="IPR001752">
    <property type="entry name" value="Kinesin_motor_dom"/>
</dbReference>